<sequence length="772" mass="85671">MPCQNCRQNILIGTQSWGLHRPENYSNPDVDVKKCTFCSQLRRDVDHQKKLEEYPTYRWTIRSSPIIRETRSAQYTTITFRPVEAQAATKSPAVSPSLPTRTFYIFDPSTLFIPRSLPKSTDISAVDGAAPQIKKWVSNCLTTHERCSGSVTGAPNQAPPGSPFVPTRVIDITRDPVYVLKTTSHPEFPTGSQNLLPAYATLSHCWGKHPMLMLTSSTLAEFTDPSVGIAWAKLPRTFQQAIQVARETLGVKYIWIDSLCIIQKDWVTGDEGDFATEGQLMHKVYRYSFCNIAAVDSADSTGGLFRGDGEEVRYANGNGLGETPDVNGADGKKTSKAKRKRAEILPELVPVRGVAKPGPGLSTRTADGNQQLGEKKFAILGDVWTSELLSGSLYARGWVFQERMLAPRILHFSSTQLFYDCATTSACEILPEGLPAPLDNVSSTERNWREMLLATRPQEPSTSSAPSRPPLERHLTGTADPSLETLWRESVRQYTSCDLTNYGCDRLAAIWGVAKIVRDRLRVDDPGEEYASGLWRRRLDQQLAWRVVDYNRAERLPELSTKHPSWSWASLKGEIMVASRWIVSTADGGYRVSGWVDGSNEGTQEEQPKRVEVDYEVEYLTDESGNRNDDLEPVLKRKKLCMRGVAFAAKWVVTGDVNKVGGKGGGQWTVDVEGTNKVLGGMTKLDVYPDVRPSADGECFLMILGLGKSVSARSVDEALEDGTGLILELVSGDSAVAGYKEYRRLGTFRAWGVTRDEFDKSLERGVENLYLV</sequence>
<feature type="region of interest" description="Disordered" evidence="1">
    <location>
        <begin position="317"/>
        <end position="336"/>
    </location>
</feature>
<evidence type="ECO:0000259" key="2">
    <source>
        <dbReference type="Pfam" id="PF06985"/>
    </source>
</evidence>
<dbReference type="AlphaFoldDB" id="A0AAN7B2C3"/>
<dbReference type="Proteomes" id="UP001301769">
    <property type="component" value="Unassembled WGS sequence"/>
</dbReference>
<dbReference type="EMBL" id="MU858278">
    <property type="protein sequence ID" value="KAK4207714.1"/>
    <property type="molecule type" value="Genomic_DNA"/>
</dbReference>
<dbReference type="PANTHER" id="PTHR33112">
    <property type="entry name" value="DOMAIN PROTEIN, PUTATIVE-RELATED"/>
    <property type="match status" value="1"/>
</dbReference>
<evidence type="ECO:0000256" key="1">
    <source>
        <dbReference type="SAM" id="MobiDB-lite"/>
    </source>
</evidence>
<protein>
    <submittedName>
        <fullName evidence="3">Heterokaryon incompatibility protein-domain-containing protein</fullName>
    </submittedName>
</protein>
<comment type="caution">
    <text evidence="3">The sequence shown here is derived from an EMBL/GenBank/DDBJ whole genome shotgun (WGS) entry which is preliminary data.</text>
</comment>
<dbReference type="InterPro" id="IPR010730">
    <property type="entry name" value="HET"/>
</dbReference>
<proteinExistence type="predicted"/>
<keyword evidence="4" id="KW-1185">Reference proteome</keyword>
<evidence type="ECO:0000313" key="4">
    <source>
        <dbReference type="Proteomes" id="UP001301769"/>
    </source>
</evidence>
<organism evidence="3 4">
    <name type="scientific">Rhypophila decipiens</name>
    <dbReference type="NCBI Taxonomy" id="261697"/>
    <lineage>
        <taxon>Eukaryota</taxon>
        <taxon>Fungi</taxon>
        <taxon>Dikarya</taxon>
        <taxon>Ascomycota</taxon>
        <taxon>Pezizomycotina</taxon>
        <taxon>Sordariomycetes</taxon>
        <taxon>Sordariomycetidae</taxon>
        <taxon>Sordariales</taxon>
        <taxon>Naviculisporaceae</taxon>
        <taxon>Rhypophila</taxon>
    </lineage>
</organism>
<reference evidence="3" key="1">
    <citation type="journal article" date="2023" name="Mol. Phylogenet. Evol.">
        <title>Genome-scale phylogeny and comparative genomics of the fungal order Sordariales.</title>
        <authorList>
            <person name="Hensen N."/>
            <person name="Bonometti L."/>
            <person name="Westerberg I."/>
            <person name="Brannstrom I.O."/>
            <person name="Guillou S."/>
            <person name="Cros-Aarteil S."/>
            <person name="Calhoun S."/>
            <person name="Haridas S."/>
            <person name="Kuo A."/>
            <person name="Mondo S."/>
            <person name="Pangilinan J."/>
            <person name="Riley R."/>
            <person name="LaButti K."/>
            <person name="Andreopoulos B."/>
            <person name="Lipzen A."/>
            <person name="Chen C."/>
            <person name="Yan M."/>
            <person name="Daum C."/>
            <person name="Ng V."/>
            <person name="Clum A."/>
            <person name="Steindorff A."/>
            <person name="Ohm R.A."/>
            <person name="Martin F."/>
            <person name="Silar P."/>
            <person name="Natvig D.O."/>
            <person name="Lalanne C."/>
            <person name="Gautier V."/>
            <person name="Ament-Velasquez S.L."/>
            <person name="Kruys A."/>
            <person name="Hutchinson M.I."/>
            <person name="Powell A.J."/>
            <person name="Barry K."/>
            <person name="Miller A.N."/>
            <person name="Grigoriev I.V."/>
            <person name="Debuchy R."/>
            <person name="Gladieux P."/>
            <person name="Hiltunen Thoren M."/>
            <person name="Johannesson H."/>
        </authorList>
    </citation>
    <scope>NUCLEOTIDE SEQUENCE</scope>
    <source>
        <strain evidence="3">PSN293</strain>
    </source>
</reference>
<gene>
    <name evidence="3" type="ORF">QBC37DRAFT_89578</name>
</gene>
<dbReference type="Pfam" id="PF06985">
    <property type="entry name" value="HET"/>
    <property type="match status" value="1"/>
</dbReference>
<feature type="region of interest" description="Disordered" evidence="1">
    <location>
        <begin position="454"/>
        <end position="477"/>
    </location>
</feature>
<evidence type="ECO:0000313" key="3">
    <source>
        <dbReference type="EMBL" id="KAK4207714.1"/>
    </source>
</evidence>
<dbReference type="PANTHER" id="PTHR33112:SF10">
    <property type="entry name" value="TOL"/>
    <property type="match status" value="1"/>
</dbReference>
<feature type="domain" description="Heterokaryon incompatibility" evidence="2">
    <location>
        <begin position="199"/>
        <end position="402"/>
    </location>
</feature>
<accession>A0AAN7B2C3</accession>
<reference evidence="3" key="2">
    <citation type="submission" date="2023-05" db="EMBL/GenBank/DDBJ databases">
        <authorList>
            <consortium name="Lawrence Berkeley National Laboratory"/>
            <person name="Steindorff A."/>
            <person name="Hensen N."/>
            <person name="Bonometti L."/>
            <person name="Westerberg I."/>
            <person name="Brannstrom I.O."/>
            <person name="Guillou S."/>
            <person name="Cros-Aarteil S."/>
            <person name="Calhoun S."/>
            <person name="Haridas S."/>
            <person name="Kuo A."/>
            <person name="Mondo S."/>
            <person name="Pangilinan J."/>
            <person name="Riley R."/>
            <person name="Labutti K."/>
            <person name="Andreopoulos B."/>
            <person name="Lipzen A."/>
            <person name="Chen C."/>
            <person name="Yanf M."/>
            <person name="Daum C."/>
            <person name="Ng V."/>
            <person name="Clum A."/>
            <person name="Ohm R."/>
            <person name="Martin F."/>
            <person name="Silar P."/>
            <person name="Natvig D."/>
            <person name="Lalanne C."/>
            <person name="Gautier V."/>
            <person name="Ament-Velasquez S.L."/>
            <person name="Kruys A."/>
            <person name="Hutchinson M.I."/>
            <person name="Powell A.J."/>
            <person name="Barry K."/>
            <person name="Miller A.N."/>
            <person name="Grigoriev I.V."/>
            <person name="Debuchy R."/>
            <person name="Gladieux P."/>
            <person name="Thoren M.H."/>
            <person name="Johannesson H."/>
        </authorList>
    </citation>
    <scope>NUCLEOTIDE SEQUENCE</scope>
    <source>
        <strain evidence="3">PSN293</strain>
    </source>
</reference>
<name>A0AAN7B2C3_9PEZI</name>